<proteinExistence type="inferred from homology"/>
<evidence type="ECO:0000256" key="2">
    <source>
        <dbReference type="ARBA" id="ARBA00023015"/>
    </source>
</evidence>
<evidence type="ECO:0000256" key="1">
    <source>
        <dbReference type="ARBA" id="ARBA00010940"/>
    </source>
</evidence>
<evidence type="ECO:0000313" key="9">
    <source>
        <dbReference type="Proteomes" id="UP000785679"/>
    </source>
</evidence>
<dbReference type="Gene3D" id="6.10.250.540">
    <property type="match status" value="1"/>
</dbReference>
<dbReference type="Proteomes" id="UP000785679">
    <property type="component" value="Unassembled WGS sequence"/>
</dbReference>
<evidence type="ECO:0000256" key="4">
    <source>
        <dbReference type="ARBA" id="ARBA00023163"/>
    </source>
</evidence>
<dbReference type="OrthoDB" id="340676at2759"/>
<keyword evidence="2 5" id="KW-0805">Transcription regulation</keyword>
<dbReference type="Pfam" id="PF16421">
    <property type="entry name" value="E2F_CC-MB"/>
    <property type="match status" value="1"/>
</dbReference>
<evidence type="ECO:0000259" key="7">
    <source>
        <dbReference type="SMART" id="SM01372"/>
    </source>
</evidence>
<dbReference type="FunFam" id="1.10.10.10:FF:000008">
    <property type="entry name" value="E2F transcription factor 1"/>
    <property type="match status" value="1"/>
</dbReference>
<dbReference type="PANTHER" id="PTHR12081">
    <property type="entry name" value="TRANSCRIPTION FACTOR E2F"/>
    <property type="match status" value="1"/>
</dbReference>
<sequence length="455" mass="51236">MKRRDKAKQKSEVQQEKTEVKPAGRVTRSKKYVENKVVPTKTEGEQVGGSNRVKIDISMGRQNNQKAPCTIKGQINQSQIIPQEQANRIDAQVSQNSSLSVDDKCASKIFSEGNSTITPFKLQQIQDEKLQEAKEMQKEDSKQVRSFLGIAQSSKCEKGQESGSQKDFEGQIQTSFDYVIPPFKVTKQNDQSEKYEKPKSQRGRGAKRMETQFNHNKPGQVVQNSRMDNSLGELTRKFIEMIQSEPDQTVDLNKVATKLDVQKRRIYDITNVLEGIGLVEKTFKNQIKWCGMPGAYKAVLSDQEQLERHLAADQSLRELRMEEVELDGMIEAIQEELTQIASEPAYQEFGYLTHADISQLSTNVIDSQMQPNRSDTPIIAIKAPKGSKVKIAARDVLAENLRPHYQITIQSSTKLQNEVNKQDLIPIEANLIVGNPDAYQGSEAGEESLLMMFPG</sequence>
<dbReference type="InterPro" id="IPR036390">
    <property type="entry name" value="WH_DNA-bd_sf"/>
</dbReference>
<feature type="region of interest" description="Disordered" evidence="6">
    <location>
        <begin position="187"/>
        <end position="207"/>
    </location>
</feature>
<keyword evidence="3 5" id="KW-0238">DNA-binding</keyword>
<dbReference type="EMBL" id="RRYP01002010">
    <property type="protein sequence ID" value="TNV85230.1"/>
    <property type="molecule type" value="Genomic_DNA"/>
</dbReference>
<dbReference type="GO" id="GO:0000981">
    <property type="term" value="F:DNA-binding transcription factor activity, RNA polymerase II-specific"/>
    <property type="evidence" value="ECO:0007669"/>
    <property type="project" value="TreeGrafter"/>
</dbReference>
<organism evidence="8 9">
    <name type="scientific">Halteria grandinella</name>
    <dbReference type="NCBI Taxonomy" id="5974"/>
    <lineage>
        <taxon>Eukaryota</taxon>
        <taxon>Sar</taxon>
        <taxon>Alveolata</taxon>
        <taxon>Ciliophora</taxon>
        <taxon>Intramacronucleata</taxon>
        <taxon>Spirotrichea</taxon>
        <taxon>Stichotrichia</taxon>
        <taxon>Sporadotrichida</taxon>
        <taxon>Halteriidae</taxon>
        <taxon>Halteria</taxon>
    </lineage>
</organism>
<reference evidence="8" key="1">
    <citation type="submission" date="2019-06" db="EMBL/GenBank/DDBJ databases">
        <authorList>
            <person name="Zheng W."/>
        </authorList>
    </citation>
    <scope>NUCLEOTIDE SEQUENCE</scope>
    <source>
        <strain evidence="8">QDHG01</strain>
    </source>
</reference>
<dbReference type="InterPro" id="IPR015633">
    <property type="entry name" value="E2F"/>
</dbReference>
<dbReference type="SUPFAM" id="SSF46785">
    <property type="entry name" value="Winged helix' DNA-binding domain"/>
    <property type="match status" value="1"/>
</dbReference>
<dbReference type="GO" id="GO:0090575">
    <property type="term" value="C:RNA polymerase II transcription regulator complex"/>
    <property type="evidence" value="ECO:0007669"/>
    <property type="project" value="TreeGrafter"/>
</dbReference>
<keyword evidence="5" id="KW-0539">Nucleus</keyword>
<feature type="domain" description="E2F/DP family winged-helix DNA-binding" evidence="7">
    <location>
        <begin position="226"/>
        <end position="291"/>
    </location>
</feature>
<evidence type="ECO:0000256" key="6">
    <source>
        <dbReference type="SAM" id="MobiDB-lite"/>
    </source>
</evidence>
<dbReference type="Gene3D" id="1.10.10.10">
    <property type="entry name" value="Winged helix-like DNA-binding domain superfamily/Winged helix DNA-binding domain"/>
    <property type="match status" value="1"/>
</dbReference>
<comment type="similarity">
    <text evidence="1 5">Belongs to the E2F/DP family.</text>
</comment>
<dbReference type="Pfam" id="PF02319">
    <property type="entry name" value="WHD_E2F_TDP"/>
    <property type="match status" value="1"/>
</dbReference>
<protein>
    <recommendedName>
        <fullName evidence="7">E2F/DP family winged-helix DNA-binding domain-containing protein</fullName>
    </recommendedName>
</protein>
<name>A0A8J8P374_HALGN</name>
<comment type="subcellular location">
    <subcellularLocation>
        <location evidence="5">Nucleus</location>
    </subcellularLocation>
</comment>
<dbReference type="GO" id="GO:0000978">
    <property type="term" value="F:RNA polymerase II cis-regulatory region sequence-specific DNA binding"/>
    <property type="evidence" value="ECO:0007669"/>
    <property type="project" value="InterPro"/>
</dbReference>
<dbReference type="AlphaFoldDB" id="A0A8J8P374"/>
<dbReference type="InterPro" id="IPR037241">
    <property type="entry name" value="E2F-DP_heterodim"/>
</dbReference>
<dbReference type="SMART" id="SM01372">
    <property type="entry name" value="E2F_TDP"/>
    <property type="match status" value="1"/>
</dbReference>
<dbReference type="SUPFAM" id="SSF144074">
    <property type="entry name" value="E2F-DP heterodimerization region"/>
    <property type="match status" value="1"/>
</dbReference>
<keyword evidence="4 5" id="KW-0804">Transcription</keyword>
<dbReference type="PANTHER" id="PTHR12081:SF18">
    <property type="entry name" value="TRANSCRIPTION FACTOR E2F2-RELATED"/>
    <property type="match status" value="1"/>
</dbReference>
<keyword evidence="9" id="KW-1185">Reference proteome</keyword>
<evidence type="ECO:0000256" key="3">
    <source>
        <dbReference type="ARBA" id="ARBA00023125"/>
    </source>
</evidence>
<dbReference type="GO" id="GO:0046983">
    <property type="term" value="F:protein dimerization activity"/>
    <property type="evidence" value="ECO:0007669"/>
    <property type="project" value="InterPro"/>
</dbReference>
<feature type="compositionally biased region" description="Basic and acidic residues" evidence="6">
    <location>
        <begin position="8"/>
        <end position="22"/>
    </location>
</feature>
<evidence type="ECO:0000256" key="5">
    <source>
        <dbReference type="RuleBase" id="RU003796"/>
    </source>
</evidence>
<dbReference type="InterPro" id="IPR003316">
    <property type="entry name" value="E2F_WHTH_DNA-bd_dom"/>
</dbReference>
<comment type="caution">
    <text evidence="8">The sequence shown here is derived from an EMBL/GenBank/DDBJ whole genome shotgun (WGS) entry which is preliminary data.</text>
</comment>
<dbReference type="InterPro" id="IPR036388">
    <property type="entry name" value="WH-like_DNA-bd_sf"/>
</dbReference>
<evidence type="ECO:0000313" key="8">
    <source>
        <dbReference type="EMBL" id="TNV85230.1"/>
    </source>
</evidence>
<feature type="region of interest" description="Disordered" evidence="6">
    <location>
        <begin position="1"/>
        <end position="28"/>
    </location>
</feature>
<feature type="compositionally biased region" description="Basic and acidic residues" evidence="6">
    <location>
        <begin position="190"/>
        <end position="199"/>
    </location>
</feature>
<gene>
    <name evidence="8" type="ORF">FGO68_gene3153</name>
</gene>
<accession>A0A8J8P374</accession>
<dbReference type="InterPro" id="IPR032198">
    <property type="entry name" value="E2F_CC-MB"/>
</dbReference>